<feature type="region of interest" description="Disordered" evidence="1">
    <location>
        <begin position="44"/>
        <end position="79"/>
    </location>
</feature>
<feature type="compositionally biased region" description="Polar residues" evidence="1">
    <location>
        <begin position="65"/>
        <end position="77"/>
    </location>
</feature>
<evidence type="ECO:0000313" key="2">
    <source>
        <dbReference type="EMBL" id="KMM63850.1"/>
    </source>
</evidence>
<reference evidence="3" key="2">
    <citation type="journal article" date="2009" name="Genome Res.">
        <title>Comparative genomic analyses of the human fungal pathogens Coccidioides and their relatives.</title>
        <authorList>
            <person name="Sharpton T.J."/>
            <person name="Stajich J.E."/>
            <person name="Rounsley S.D."/>
            <person name="Gardner M.J."/>
            <person name="Wortman J.R."/>
            <person name="Jordar V.S."/>
            <person name="Maiti R."/>
            <person name="Kodira C.D."/>
            <person name="Neafsey D.E."/>
            <person name="Zeng Q."/>
            <person name="Hung C.-Y."/>
            <person name="McMahan C."/>
            <person name="Muszewska A."/>
            <person name="Grynberg M."/>
            <person name="Mandel M.A."/>
            <person name="Kellner E.M."/>
            <person name="Barker B.M."/>
            <person name="Galgiani J.N."/>
            <person name="Orbach M.J."/>
            <person name="Kirkland T.N."/>
            <person name="Cole G.T."/>
            <person name="Henn M.R."/>
            <person name="Birren B.W."/>
            <person name="Taylor J.W."/>
        </authorList>
    </citation>
    <scope>NUCLEOTIDE SEQUENCE [LARGE SCALE GENOMIC DNA]</scope>
    <source>
        <strain evidence="3">RMSCC 3488</strain>
    </source>
</reference>
<protein>
    <submittedName>
        <fullName evidence="2">Uncharacterized protein</fullName>
    </submittedName>
</protein>
<evidence type="ECO:0000256" key="1">
    <source>
        <dbReference type="SAM" id="MobiDB-lite"/>
    </source>
</evidence>
<dbReference type="EMBL" id="DS268109">
    <property type="protein sequence ID" value="KMM63850.1"/>
    <property type="molecule type" value="Genomic_DNA"/>
</dbReference>
<dbReference type="VEuPathDB" id="FungiDB:CPAG_00204"/>
<organism evidence="2 3">
    <name type="scientific">Coccidioides posadasii RMSCC 3488</name>
    <dbReference type="NCBI Taxonomy" id="454284"/>
    <lineage>
        <taxon>Eukaryota</taxon>
        <taxon>Fungi</taxon>
        <taxon>Dikarya</taxon>
        <taxon>Ascomycota</taxon>
        <taxon>Pezizomycotina</taxon>
        <taxon>Eurotiomycetes</taxon>
        <taxon>Eurotiomycetidae</taxon>
        <taxon>Onygenales</taxon>
        <taxon>Onygenaceae</taxon>
        <taxon>Coccidioides</taxon>
    </lineage>
</organism>
<reference evidence="3" key="3">
    <citation type="journal article" date="2010" name="Genome Res.">
        <title>Population genomic sequencing of Coccidioides fungi reveals recent hybridization and transposon control.</title>
        <authorList>
            <person name="Neafsey D.E."/>
            <person name="Barker B.M."/>
            <person name="Sharpton T.J."/>
            <person name="Stajich J.E."/>
            <person name="Park D.J."/>
            <person name="Whiston E."/>
            <person name="Hung C.-Y."/>
            <person name="McMahan C."/>
            <person name="White J."/>
            <person name="Sykes S."/>
            <person name="Heiman D."/>
            <person name="Young S."/>
            <person name="Zeng Q."/>
            <person name="Abouelleil A."/>
            <person name="Aftuck L."/>
            <person name="Bessette D."/>
            <person name="Brown A."/>
            <person name="FitzGerald M."/>
            <person name="Lui A."/>
            <person name="Macdonald J.P."/>
            <person name="Priest M."/>
            <person name="Orbach M.J."/>
            <person name="Galgiani J.N."/>
            <person name="Kirkland T.N."/>
            <person name="Cole G.T."/>
            <person name="Birren B.W."/>
            <person name="Henn M.R."/>
            <person name="Taylor J.W."/>
            <person name="Rounsley S.D."/>
        </authorList>
    </citation>
    <scope>NUCLEOTIDE SEQUENCE [LARGE SCALE GENOMIC DNA]</scope>
    <source>
        <strain evidence="3">RMSCC 3488</strain>
    </source>
</reference>
<gene>
    <name evidence="2" type="ORF">CPAG_00204</name>
</gene>
<name>A0A0J6F3K0_COCPO</name>
<evidence type="ECO:0000313" key="3">
    <source>
        <dbReference type="Proteomes" id="UP000054567"/>
    </source>
</evidence>
<accession>A0A0J6F3K0</accession>
<reference evidence="2 3" key="1">
    <citation type="submission" date="2007-06" db="EMBL/GenBank/DDBJ databases">
        <title>The Genome Sequence of Coccidioides posadasii RMSCC_3488.</title>
        <authorList>
            <consortium name="Coccidioides Genome Resources Consortium"/>
            <consortium name="The Broad Institute Genome Sequencing Platform"/>
            <person name="Henn M.R."/>
            <person name="Sykes S."/>
            <person name="Young S."/>
            <person name="Jaffe D."/>
            <person name="Berlin A."/>
            <person name="Alvarez P."/>
            <person name="Butler J."/>
            <person name="Gnerre S."/>
            <person name="Grabherr M."/>
            <person name="Mauceli E."/>
            <person name="Brockman W."/>
            <person name="Kodira C."/>
            <person name="Alvarado L."/>
            <person name="Zeng Q."/>
            <person name="Crawford M."/>
            <person name="Antoine C."/>
            <person name="Devon K."/>
            <person name="Galgiani J."/>
            <person name="Orsborn K."/>
            <person name="Lewis M.L."/>
            <person name="Nusbaum C."/>
            <person name="Galagan J."/>
            <person name="Birren B."/>
        </authorList>
    </citation>
    <scope>NUCLEOTIDE SEQUENCE [LARGE SCALE GENOMIC DNA]</scope>
    <source>
        <strain evidence="2 3">RMSCC 3488</strain>
    </source>
</reference>
<proteinExistence type="predicted"/>
<sequence>MAHEPILPGCNQSKFTRYSRSCCSSMFASMDNRPLLAEGRMVDSDTISTPLGPSRQPLGDRRGPHSQSSIPEQNISGNHDRNNILRSCLQGKNGVIADAFRSYFTLQQGIREDRRKGYMNLDPCENSTIPRRSAAIRGAPFAKYEHSQQMANEYLIPMSQNTQLYRRDQGPSPRLENTCAHRVSLSPLRFAPQNWEVLVANRTYLAPVVEIRVSTSPAVDKITLEMIYGNQERHPPLIITNEIGIDFWTLREAGSIGESGKQDREVSKAELQTFIGSCARDSVISEACLASNYSVYQS</sequence>
<dbReference type="Proteomes" id="UP000054567">
    <property type="component" value="Unassembled WGS sequence"/>
</dbReference>
<dbReference type="AlphaFoldDB" id="A0A0J6F3K0"/>